<dbReference type="Proteomes" id="UP000231658">
    <property type="component" value="Unassembled WGS sequence"/>
</dbReference>
<dbReference type="PANTHER" id="PTHR30461">
    <property type="entry name" value="DNA-INVERTASE FROM LAMBDOID PROPHAGE"/>
    <property type="match status" value="1"/>
</dbReference>
<dbReference type="Pfam" id="PF07508">
    <property type="entry name" value="Recombinase"/>
    <property type="match status" value="1"/>
</dbReference>
<dbReference type="InterPro" id="IPR038109">
    <property type="entry name" value="DNA_bind_recomb_sf"/>
</dbReference>
<dbReference type="EMBL" id="FLYE01000047">
    <property type="protein sequence ID" value="SCA58120.1"/>
    <property type="molecule type" value="Genomic_DNA"/>
</dbReference>
<dbReference type="InterPro" id="IPR050639">
    <property type="entry name" value="SSR_resolvase"/>
</dbReference>
<gene>
    <name evidence="3" type="ORF">MTBPR1_80174</name>
</gene>
<dbReference type="OrthoDB" id="9791494at2"/>
<feature type="domain" description="Resolvase/invertase-type recombinase catalytic" evidence="1">
    <location>
        <begin position="3"/>
        <end position="143"/>
    </location>
</feature>
<dbReference type="PANTHER" id="PTHR30461:SF23">
    <property type="entry name" value="DNA RECOMBINASE-RELATED"/>
    <property type="match status" value="1"/>
</dbReference>
<dbReference type="STRING" id="1867952.MTBPR1_80174"/>
<dbReference type="PROSITE" id="PS51737">
    <property type="entry name" value="RECOMBINASE_DNA_BIND"/>
    <property type="match status" value="1"/>
</dbReference>
<dbReference type="SMART" id="SM00857">
    <property type="entry name" value="Resolvase"/>
    <property type="match status" value="1"/>
</dbReference>
<dbReference type="GO" id="GO:0000150">
    <property type="term" value="F:DNA strand exchange activity"/>
    <property type="evidence" value="ECO:0007669"/>
    <property type="project" value="InterPro"/>
</dbReference>
<evidence type="ECO:0000259" key="1">
    <source>
        <dbReference type="PROSITE" id="PS51736"/>
    </source>
</evidence>
<dbReference type="AlphaFoldDB" id="A0A1C3RLC9"/>
<reference evidence="3 4" key="1">
    <citation type="submission" date="2016-07" db="EMBL/GenBank/DDBJ databases">
        <authorList>
            <person name="Lefevre C.T."/>
        </authorList>
    </citation>
    <scope>NUCLEOTIDE SEQUENCE [LARGE SCALE GENOMIC DNA]</scope>
    <source>
        <strain evidence="3">PR1</strain>
    </source>
</reference>
<dbReference type="Pfam" id="PF13408">
    <property type="entry name" value="Zn_ribbon_recom"/>
    <property type="match status" value="1"/>
</dbReference>
<name>A0A1C3RLC9_9PROT</name>
<dbReference type="Gene3D" id="3.90.1750.20">
    <property type="entry name" value="Putative Large Serine Recombinase, Chain B, Domain 2"/>
    <property type="match status" value="1"/>
</dbReference>
<keyword evidence="4" id="KW-1185">Reference proteome</keyword>
<evidence type="ECO:0000259" key="2">
    <source>
        <dbReference type="PROSITE" id="PS51737"/>
    </source>
</evidence>
<dbReference type="RefSeq" id="WP_069190112.1">
    <property type="nucleotide sequence ID" value="NZ_FLYE01000047.1"/>
</dbReference>
<proteinExistence type="predicted"/>
<dbReference type="InterPro" id="IPR036162">
    <property type="entry name" value="Resolvase-like_N_sf"/>
</dbReference>
<evidence type="ECO:0000313" key="4">
    <source>
        <dbReference type="Proteomes" id="UP000231658"/>
    </source>
</evidence>
<dbReference type="InterPro" id="IPR011109">
    <property type="entry name" value="DNA_bind_recombinase_dom"/>
</dbReference>
<sequence>MKTFIIYARYSSDLQNPKSCEDQIQLCTEYVERQGGYVAQAFSDDAITGKTMKRQGIEKVLEVIQARPGVILLCEALDRISRDQSDILFFFKLLKFNDVELHTVQDGRLNKPGLTIKAYLSEAYTDDVAKKTKRGQVAAVKRGKVASGICYGYNVCKKYDEKGEPIRGLREINPDQSEVIKRIYKEYSEGLLLSEIVETLNKDGIPSPSGKLWKINTLLGNRQKLIGILNNPMYVGQIVFNKERHIRDPITGKRLKKLNPREEWVFKDMPSLRIIDPETEKKVRLRQDRLLVTKGNRTRTTNPLTQKLFCKCCGSSLNLQKKERYFCIQHTKHKNCKNKKSISLEKLMEEISIQLRKALKNNRHHNLYKVQKFISDQKQEITVEQNKYKVQLSNLYEFVAKGTLTPSIKKKIAEYEHRLAVIKSRSEKTLTPAGRATRPLEDYLKRGALLYKDIEFQKDFASLITEIRVDEFQNIFVNPNYEAILKWSISELSNP</sequence>
<organism evidence="3 4">
    <name type="scientific">Candidatus Terasakiella magnetica</name>
    <dbReference type="NCBI Taxonomy" id="1867952"/>
    <lineage>
        <taxon>Bacteria</taxon>
        <taxon>Pseudomonadati</taxon>
        <taxon>Pseudomonadota</taxon>
        <taxon>Alphaproteobacteria</taxon>
        <taxon>Rhodospirillales</taxon>
        <taxon>Terasakiellaceae</taxon>
        <taxon>Terasakiella</taxon>
    </lineage>
</organism>
<dbReference type="SUPFAM" id="SSF53041">
    <property type="entry name" value="Resolvase-like"/>
    <property type="match status" value="1"/>
</dbReference>
<dbReference type="GO" id="GO:0003677">
    <property type="term" value="F:DNA binding"/>
    <property type="evidence" value="ECO:0007669"/>
    <property type="project" value="InterPro"/>
</dbReference>
<protein>
    <recommendedName>
        <fullName evidence="5">Recombinase</fullName>
    </recommendedName>
</protein>
<dbReference type="Pfam" id="PF00239">
    <property type="entry name" value="Resolvase"/>
    <property type="match status" value="1"/>
</dbReference>
<dbReference type="PROSITE" id="PS51736">
    <property type="entry name" value="RECOMBINASES_3"/>
    <property type="match status" value="1"/>
</dbReference>
<evidence type="ECO:0000313" key="3">
    <source>
        <dbReference type="EMBL" id="SCA58120.1"/>
    </source>
</evidence>
<accession>A0A1C3RLC9</accession>
<evidence type="ECO:0008006" key="5">
    <source>
        <dbReference type="Google" id="ProtNLM"/>
    </source>
</evidence>
<dbReference type="InterPro" id="IPR025827">
    <property type="entry name" value="Zn_ribbon_recom_dom"/>
</dbReference>
<feature type="domain" description="Recombinase" evidence="2">
    <location>
        <begin position="150"/>
        <end position="293"/>
    </location>
</feature>
<dbReference type="CDD" id="cd00338">
    <property type="entry name" value="Ser_Recombinase"/>
    <property type="match status" value="1"/>
</dbReference>
<dbReference type="InterPro" id="IPR006119">
    <property type="entry name" value="Resolv_N"/>
</dbReference>
<dbReference type="Gene3D" id="3.40.50.1390">
    <property type="entry name" value="Resolvase, N-terminal catalytic domain"/>
    <property type="match status" value="1"/>
</dbReference>